<dbReference type="InterPro" id="IPR036291">
    <property type="entry name" value="NAD(P)-bd_dom_sf"/>
</dbReference>
<evidence type="ECO:0008006" key="8">
    <source>
        <dbReference type="Google" id="ProtNLM"/>
    </source>
</evidence>
<dbReference type="GO" id="GO:0016491">
    <property type="term" value="F:oxidoreductase activity"/>
    <property type="evidence" value="ECO:0007669"/>
    <property type="project" value="UniProtKB-KW"/>
</dbReference>
<feature type="domain" description="3-hydroxyacyl-CoA dehydrogenase C-terminal" evidence="4">
    <location>
        <begin position="193"/>
        <end position="262"/>
    </location>
</feature>
<dbReference type="PANTHER" id="PTHR48075">
    <property type="entry name" value="3-HYDROXYACYL-COA DEHYDROGENASE FAMILY PROTEIN"/>
    <property type="match status" value="1"/>
</dbReference>
<organism evidence="6 7">
    <name type="scientific">Sinanodonta woodiana</name>
    <name type="common">Chinese pond mussel</name>
    <name type="synonym">Anodonta woodiana</name>
    <dbReference type="NCBI Taxonomy" id="1069815"/>
    <lineage>
        <taxon>Eukaryota</taxon>
        <taxon>Metazoa</taxon>
        <taxon>Spiralia</taxon>
        <taxon>Lophotrochozoa</taxon>
        <taxon>Mollusca</taxon>
        <taxon>Bivalvia</taxon>
        <taxon>Autobranchia</taxon>
        <taxon>Heteroconchia</taxon>
        <taxon>Palaeoheterodonta</taxon>
        <taxon>Unionida</taxon>
        <taxon>Unionoidea</taxon>
        <taxon>Unionidae</taxon>
        <taxon>Unioninae</taxon>
        <taxon>Sinanodonta</taxon>
    </lineage>
</organism>
<dbReference type="Pfam" id="PF02737">
    <property type="entry name" value="3HCDH_N"/>
    <property type="match status" value="1"/>
</dbReference>
<accession>A0ABD3X7E3</accession>
<dbReference type="InterPro" id="IPR006108">
    <property type="entry name" value="3HC_DH_C"/>
</dbReference>
<evidence type="ECO:0000256" key="1">
    <source>
        <dbReference type="ARBA" id="ARBA00009463"/>
    </source>
</evidence>
<evidence type="ECO:0000256" key="3">
    <source>
        <dbReference type="SAM" id="Coils"/>
    </source>
</evidence>
<sequence>MEAQLKTGIVGVVGSGLIGRSWAMLFVSAGYHVKIYDADPSRMTLALEEIKLQLNDMDKRGLLRGQLTVDEQFSHISTAETPEECVRDAFYIQESVPEEVELKKKVHKELEKYIGSSTILASSTSAILPSIISEVLVHRNRFIVVHPTNPPFYVPMVELCPAPWTDPDVLETTRTLMKAIGQKPITINKEIDGFVLNRIQSAILGEGWRLVRDNVISVEDFDTVMKHGLGRRYAFMGPFETAYLNAEGWKALSEKYADTFYRVEKTLGEPDKMVGPTVDKIHNECSKKVPVEKLEEGRLWRDRRLNALAKLIKDMEEEEEEEEEDKQAE</sequence>
<dbReference type="Pfam" id="PF00725">
    <property type="entry name" value="3HCDH"/>
    <property type="match status" value="1"/>
</dbReference>
<dbReference type="SUPFAM" id="SSF48179">
    <property type="entry name" value="6-phosphogluconate dehydrogenase C-terminal domain-like"/>
    <property type="match status" value="1"/>
</dbReference>
<dbReference type="InterPro" id="IPR013328">
    <property type="entry name" value="6PGD_dom2"/>
</dbReference>
<dbReference type="SUPFAM" id="SSF51735">
    <property type="entry name" value="NAD(P)-binding Rossmann-fold domains"/>
    <property type="match status" value="1"/>
</dbReference>
<feature type="domain" description="3-hydroxyacyl-CoA dehydrogenase NAD binding" evidence="5">
    <location>
        <begin position="10"/>
        <end position="189"/>
    </location>
</feature>
<dbReference type="Gene3D" id="3.40.50.720">
    <property type="entry name" value="NAD(P)-binding Rossmann-like Domain"/>
    <property type="match status" value="1"/>
</dbReference>
<comment type="caution">
    <text evidence="6">The sequence shown here is derived from an EMBL/GenBank/DDBJ whole genome shotgun (WGS) entry which is preliminary data.</text>
</comment>
<dbReference type="Gene3D" id="1.10.1040.10">
    <property type="entry name" value="N-(1-d-carboxylethyl)-l-norvaline Dehydrogenase, domain 2"/>
    <property type="match status" value="1"/>
</dbReference>
<dbReference type="EMBL" id="JBJQND010000003">
    <property type="protein sequence ID" value="KAL3882159.1"/>
    <property type="molecule type" value="Genomic_DNA"/>
</dbReference>
<name>A0ABD3X7E3_SINWO</name>
<keyword evidence="3" id="KW-0175">Coiled coil</keyword>
<dbReference type="InterPro" id="IPR008927">
    <property type="entry name" value="6-PGluconate_DH-like_C_sf"/>
</dbReference>
<dbReference type="FunFam" id="3.40.50.720:FF:000356">
    <property type="entry name" value="Lambda-crystallin homolog"/>
    <property type="match status" value="1"/>
</dbReference>
<comment type="similarity">
    <text evidence="1">Belongs to the 3-hydroxyacyl-CoA dehydrogenase family.</text>
</comment>
<protein>
    <recommendedName>
        <fullName evidence="8">Lambda-crystallin</fullName>
    </recommendedName>
</protein>
<keyword evidence="7" id="KW-1185">Reference proteome</keyword>
<dbReference type="AlphaFoldDB" id="A0ABD3X7E3"/>
<evidence type="ECO:0000313" key="6">
    <source>
        <dbReference type="EMBL" id="KAL3882159.1"/>
    </source>
</evidence>
<proteinExistence type="inferred from homology"/>
<dbReference type="Proteomes" id="UP001634394">
    <property type="component" value="Unassembled WGS sequence"/>
</dbReference>
<evidence type="ECO:0000259" key="4">
    <source>
        <dbReference type="Pfam" id="PF00725"/>
    </source>
</evidence>
<reference evidence="6 7" key="1">
    <citation type="submission" date="2024-11" db="EMBL/GenBank/DDBJ databases">
        <title>Chromosome-level genome assembly of the freshwater bivalve Anodonta woodiana.</title>
        <authorList>
            <person name="Chen X."/>
        </authorList>
    </citation>
    <scope>NUCLEOTIDE SEQUENCE [LARGE SCALE GENOMIC DNA]</scope>
    <source>
        <strain evidence="6">MN2024</strain>
        <tissue evidence="6">Gills</tissue>
    </source>
</reference>
<feature type="coiled-coil region" evidence="3">
    <location>
        <begin position="301"/>
        <end position="328"/>
    </location>
</feature>
<evidence type="ECO:0000259" key="5">
    <source>
        <dbReference type="Pfam" id="PF02737"/>
    </source>
</evidence>
<evidence type="ECO:0000313" key="7">
    <source>
        <dbReference type="Proteomes" id="UP001634394"/>
    </source>
</evidence>
<evidence type="ECO:0000256" key="2">
    <source>
        <dbReference type="ARBA" id="ARBA00023002"/>
    </source>
</evidence>
<dbReference type="PANTHER" id="PTHR48075:SF1">
    <property type="entry name" value="LAMBDA-CRYSTALLIN HOMOLOG"/>
    <property type="match status" value="1"/>
</dbReference>
<gene>
    <name evidence="6" type="ORF">ACJMK2_028529</name>
</gene>
<dbReference type="InterPro" id="IPR006176">
    <property type="entry name" value="3-OHacyl-CoA_DH_NAD-bd"/>
</dbReference>
<keyword evidence="2" id="KW-0560">Oxidoreductase</keyword>